<sequence length="496" mass="57437">MAIIIQFQFKPYALVNVGTDDVAVVNGHPLFFDSLFPSLQSTTPETVISDYRHRKRLDSLIDHKIDSKMEGVNEFSENNAEFYAEVIGKLIGTIRDGITTLIDEVKQRKQQKRKNSINEMNESTSPPSEISSNKILQAMNTIENITNALMNDNESTLMQKASNDANTMTENHEIESKVLTPNRVNANLSDSLEKEDNQIESNQSQRKLFNFAWNDVVQVIPRRTKRNQNEYPKQLAANNVESSFNNYENTTDTWNNQKIKYFSQDDVTWFTKLNQILGPLSNNQIQRKKKLLRFATTLLIPYFHNESIILNDLRTLFNTIDSDETFKDFEGSNLVPSEESSILKFLLIRGNSTFIQLTPKLKVRIFYQDTDEYSQLRKRTKAILQYIFYKYVRLYLIARKGYKDARHFNRMAKKMFPEENQTSSLSFISQAKFQSLQSSEELKKEFNNNEDFIVASNHARRNFQNFEAIAILIIEIFGAFLGLTLGAMHHIDIGLF</sequence>
<feature type="region of interest" description="Disordered" evidence="1">
    <location>
        <begin position="106"/>
        <end position="131"/>
    </location>
</feature>
<evidence type="ECO:0000313" key="4">
    <source>
        <dbReference type="Proteomes" id="UP000183832"/>
    </source>
</evidence>
<keyword evidence="2" id="KW-0472">Membrane</keyword>
<keyword evidence="2" id="KW-0812">Transmembrane</keyword>
<feature type="compositionally biased region" description="Polar residues" evidence="1">
    <location>
        <begin position="117"/>
        <end position="131"/>
    </location>
</feature>
<gene>
    <name evidence="3" type="ORF">CLUMA_CG011525</name>
</gene>
<dbReference type="AlphaFoldDB" id="A0A1J1ID00"/>
<proteinExistence type="predicted"/>
<dbReference type="Proteomes" id="UP000183832">
    <property type="component" value="Unassembled WGS sequence"/>
</dbReference>
<reference evidence="3 4" key="1">
    <citation type="submission" date="2015-04" db="EMBL/GenBank/DDBJ databases">
        <authorList>
            <person name="Syromyatnikov M.Y."/>
            <person name="Popov V.N."/>
        </authorList>
    </citation>
    <scope>NUCLEOTIDE SEQUENCE [LARGE SCALE GENOMIC DNA]</scope>
</reference>
<organism evidence="3 4">
    <name type="scientific">Clunio marinus</name>
    <dbReference type="NCBI Taxonomy" id="568069"/>
    <lineage>
        <taxon>Eukaryota</taxon>
        <taxon>Metazoa</taxon>
        <taxon>Ecdysozoa</taxon>
        <taxon>Arthropoda</taxon>
        <taxon>Hexapoda</taxon>
        <taxon>Insecta</taxon>
        <taxon>Pterygota</taxon>
        <taxon>Neoptera</taxon>
        <taxon>Endopterygota</taxon>
        <taxon>Diptera</taxon>
        <taxon>Nematocera</taxon>
        <taxon>Chironomoidea</taxon>
        <taxon>Chironomidae</taxon>
        <taxon>Clunio</taxon>
    </lineage>
</organism>
<feature type="transmembrane region" description="Helical" evidence="2">
    <location>
        <begin position="468"/>
        <end position="488"/>
    </location>
</feature>
<keyword evidence="2" id="KW-1133">Transmembrane helix</keyword>
<evidence type="ECO:0000256" key="2">
    <source>
        <dbReference type="SAM" id="Phobius"/>
    </source>
</evidence>
<evidence type="ECO:0000313" key="3">
    <source>
        <dbReference type="EMBL" id="CRK98159.1"/>
    </source>
</evidence>
<accession>A0A1J1ID00</accession>
<evidence type="ECO:0000256" key="1">
    <source>
        <dbReference type="SAM" id="MobiDB-lite"/>
    </source>
</evidence>
<dbReference type="OrthoDB" id="10493766at2759"/>
<name>A0A1J1ID00_9DIPT</name>
<keyword evidence="4" id="KW-1185">Reference proteome</keyword>
<protein>
    <submittedName>
        <fullName evidence="3">CLUMA_CG011525, isoform A</fullName>
    </submittedName>
</protein>
<dbReference type="EMBL" id="CVRI01000047">
    <property type="protein sequence ID" value="CRK98159.1"/>
    <property type="molecule type" value="Genomic_DNA"/>
</dbReference>